<comment type="caution">
    <text evidence="20">The sequence shown here is derived from an EMBL/GenBank/DDBJ whole genome shotgun (WGS) entry which is preliminary data.</text>
</comment>
<dbReference type="EC" id="2.7.11.23" evidence="2"/>
<evidence type="ECO:0000313" key="21">
    <source>
        <dbReference type="Proteomes" id="UP000241890"/>
    </source>
</evidence>
<comment type="catalytic activity">
    <reaction evidence="13">
        <text>L-threonyl-[protein] + ATP = O-phospho-L-threonyl-[protein] + ADP + H(+)</text>
        <dbReference type="Rhea" id="RHEA:46608"/>
        <dbReference type="Rhea" id="RHEA-COMP:11060"/>
        <dbReference type="Rhea" id="RHEA-COMP:11605"/>
        <dbReference type="ChEBI" id="CHEBI:15378"/>
        <dbReference type="ChEBI" id="CHEBI:30013"/>
        <dbReference type="ChEBI" id="CHEBI:30616"/>
        <dbReference type="ChEBI" id="CHEBI:61977"/>
        <dbReference type="ChEBI" id="CHEBI:456216"/>
        <dbReference type="EC" id="2.7.11.22"/>
    </reaction>
</comment>
<proteinExistence type="inferred from homology"/>
<evidence type="ECO:0000256" key="12">
    <source>
        <dbReference type="ARBA" id="ARBA00042858"/>
    </source>
</evidence>
<dbReference type="Proteomes" id="UP000241890">
    <property type="component" value="Unassembled WGS sequence"/>
</dbReference>
<dbReference type="OrthoDB" id="6284126at2759"/>
<evidence type="ECO:0000256" key="8">
    <source>
        <dbReference type="ARBA" id="ARBA00022840"/>
    </source>
</evidence>
<evidence type="ECO:0000256" key="16">
    <source>
        <dbReference type="PROSITE-ProRule" id="PRU10141"/>
    </source>
</evidence>
<dbReference type="PROSITE" id="PS00108">
    <property type="entry name" value="PROTEIN_KINASE_ST"/>
    <property type="match status" value="1"/>
</dbReference>
<keyword evidence="21" id="KW-1185">Reference proteome</keyword>
<comment type="catalytic activity">
    <reaction evidence="15">
        <text>[DNA-directed RNA polymerase] + ATP = phospho-[DNA-directed RNA polymerase] + ADP + H(+)</text>
        <dbReference type="Rhea" id="RHEA:10216"/>
        <dbReference type="Rhea" id="RHEA-COMP:11321"/>
        <dbReference type="Rhea" id="RHEA-COMP:11322"/>
        <dbReference type="ChEBI" id="CHEBI:15378"/>
        <dbReference type="ChEBI" id="CHEBI:30616"/>
        <dbReference type="ChEBI" id="CHEBI:43176"/>
        <dbReference type="ChEBI" id="CHEBI:68546"/>
        <dbReference type="ChEBI" id="CHEBI:456216"/>
        <dbReference type="EC" id="2.7.11.23"/>
    </reaction>
</comment>
<protein>
    <recommendedName>
        <fullName evidence="10">Cyclin-dependent kinase 2 homolog</fullName>
        <ecNumber evidence="3">2.7.11.22</ecNumber>
        <ecNumber evidence="2">2.7.11.23</ecNumber>
    </recommendedName>
    <alternativeName>
        <fullName evidence="11">Cell division control protein 2 homolog</fullName>
    </alternativeName>
    <alternativeName>
        <fullName evidence="12">cdc2-related kinase 2</fullName>
    </alternativeName>
</protein>
<feature type="region of interest" description="Disordered" evidence="18">
    <location>
        <begin position="348"/>
        <end position="400"/>
    </location>
</feature>
<evidence type="ECO:0000256" key="4">
    <source>
        <dbReference type="ARBA" id="ARBA00022527"/>
    </source>
</evidence>
<dbReference type="InterPro" id="IPR000719">
    <property type="entry name" value="Prot_kinase_dom"/>
</dbReference>
<dbReference type="FunFam" id="1.10.510.10:FF:000785">
    <property type="entry name" value="CMGC/CDK/CDK8 protein kinase"/>
    <property type="match status" value="1"/>
</dbReference>
<dbReference type="InterPro" id="IPR050108">
    <property type="entry name" value="CDK"/>
</dbReference>
<feature type="binding site" evidence="16">
    <location>
        <position position="44"/>
    </location>
    <ligand>
        <name>ATP</name>
        <dbReference type="ChEBI" id="CHEBI:30616"/>
    </ligand>
</feature>
<dbReference type="InterPro" id="IPR011009">
    <property type="entry name" value="Kinase-like_dom_sf"/>
</dbReference>
<dbReference type="PANTHER" id="PTHR24056">
    <property type="entry name" value="CELL DIVISION PROTEIN KINASE"/>
    <property type="match status" value="1"/>
</dbReference>
<evidence type="ECO:0000256" key="13">
    <source>
        <dbReference type="ARBA" id="ARBA00047811"/>
    </source>
</evidence>
<comment type="subunit">
    <text evidence="9">May form a complex composed of at least the catalytic subunit CRK2 and a cyclin.</text>
</comment>
<keyword evidence="4 17" id="KW-0723">Serine/threonine-protein kinase</keyword>
<dbReference type="GO" id="GO:0016592">
    <property type="term" value="C:mediator complex"/>
    <property type="evidence" value="ECO:0007669"/>
    <property type="project" value="TreeGrafter"/>
</dbReference>
<dbReference type="GO" id="GO:0004693">
    <property type="term" value="F:cyclin-dependent protein serine/threonine kinase activity"/>
    <property type="evidence" value="ECO:0007669"/>
    <property type="project" value="UniProtKB-EC"/>
</dbReference>
<dbReference type="Pfam" id="PF00069">
    <property type="entry name" value="Pkinase"/>
    <property type="match status" value="1"/>
</dbReference>
<dbReference type="InParanoid" id="A0A2R5G5Q6"/>
<keyword evidence="7 20" id="KW-0418">Kinase</keyword>
<evidence type="ECO:0000256" key="3">
    <source>
        <dbReference type="ARBA" id="ARBA00012425"/>
    </source>
</evidence>
<evidence type="ECO:0000256" key="14">
    <source>
        <dbReference type="ARBA" id="ARBA00048367"/>
    </source>
</evidence>
<evidence type="ECO:0000256" key="9">
    <source>
        <dbReference type="ARBA" id="ARBA00038543"/>
    </source>
</evidence>
<evidence type="ECO:0000256" key="11">
    <source>
        <dbReference type="ARBA" id="ARBA00041902"/>
    </source>
</evidence>
<keyword evidence="5" id="KW-0808">Transferase</keyword>
<evidence type="ECO:0000256" key="17">
    <source>
        <dbReference type="RuleBase" id="RU000304"/>
    </source>
</evidence>
<dbReference type="InterPro" id="IPR017441">
    <property type="entry name" value="Protein_kinase_ATP_BS"/>
</dbReference>
<evidence type="ECO:0000256" key="2">
    <source>
        <dbReference type="ARBA" id="ARBA00012409"/>
    </source>
</evidence>
<feature type="compositionally biased region" description="Basic and acidic residues" evidence="18">
    <location>
        <begin position="372"/>
        <end position="390"/>
    </location>
</feature>
<organism evidence="20 21">
    <name type="scientific">Hondaea fermentalgiana</name>
    <dbReference type="NCBI Taxonomy" id="2315210"/>
    <lineage>
        <taxon>Eukaryota</taxon>
        <taxon>Sar</taxon>
        <taxon>Stramenopiles</taxon>
        <taxon>Bigyra</taxon>
        <taxon>Labyrinthulomycetes</taxon>
        <taxon>Thraustochytrida</taxon>
        <taxon>Thraustochytriidae</taxon>
        <taxon>Hondaea</taxon>
    </lineage>
</organism>
<name>A0A2R5G5Q6_9STRA</name>
<dbReference type="GO" id="GO:0008353">
    <property type="term" value="F:RNA polymerase II CTD heptapeptide repeat kinase activity"/>
    <property type="evidence" value="ECO:0007669"/>
    <property type="project" value="UniProtKB-EC"/>
</dbReference>
<dbReference type="AlphaFoldDB" id="A0A2R5G5Q6"/>
<dbReference type="EC" id="2.7.11.22" evidence="3"/>
<dbReference type="Gene3D" id="1.10.510.10">
    <property type="entry name" value="Transferase(Phosphotransferase) domain 1"/>
    <property type="match status" value="1"/>
</dbReference>
<feature type="compositionally biased region" description="Basic residues" evidence="18">
    <location>
        <begin position="391"/>
        <end position="400"/>
    </location>
</feature>
<evidence type="ECO:0000256" key="1">
    <source>
        <dbReference type="ARBA" id="ARBA00006485"/>
    </source>
</evidence>
<evidence type="ECO:0000256" key="7">
    <source>
        <dbReference type="ARBA" id="ARBA00022777"/>
    </source>
</evidence>
<reference evidence="20 21" key="1">
    <citation type="submission" date="2017-12" db="EMBL/GenBank/DDBJ databases">
        <title>Sequencing, de novo assembly and annotation of complete genome of a new Thraustochytrid species, strain FCC1311.</title>
        <authorList>
            <person name="Sedici K."/>
            <person name="Godart F."/>
            <person name="Aiese Cigliano R."/>
            <person name="Sanseverino W."/>
            <person name="Barakat M."/>
            <person name="Ortet P."/>
            <person name="Marechal E."/>
            <person name="Cagnac O."/>
            <person name="Amato A."/>
        </authorList>
    </citation>
    <scope>NUCLEOTIDE SEQUENCE [LARGE SCALE GENOMIC DNA]</scope>
</reference>
<feature type="domain" description="Protein kinase" evidence="19">
    <location>
        <begin position="9"/>
        <end position="337"/>
    </location>
</feature>
<evidence type="ECO:0000256" key="10">
    <source>
        <dbReference type="ARBA" id="ARBA00039612"/>
    </source>
</evidence>
<dbReference type="PROSITE" id="PS50011">
    <property type="entry name" value="PROTEIN_KINASE_DOM"/>
    <property type="match status" value="1"/>
</dbReference>
<dbReference type="Gene3D" id="3.30.200.20">
    <property type="entry name" value="Phosphorylase Kinase, domain 1"/>
    <property type="match status" value="1"/>
</dbReference>
<evidence type="ECO:0000256" key="15">
    <source>
        <dbReference type="ARBA" id="ARBA00049280"/>
    </source>
</evidence>
<sequence length="400" mass="45546">MSPELLARYELEGEIGEGTYGRVYKAKKWKSQSQDEDDTVYAIKMIKRSNDEMDRPSVTSISTLREIKLLRELNHENIVQLTDVVIDPKERDVALVMDFAAWTLDSVLRQHRKIGEKISDYMCKAMMYQMLRGLEYMHRNWVLHRDLKPQNILIIGDGKKRGTLQLADLGLARIFRSPPCPLGKVDKTVVTLWYRSPELLLGAKHYTTAVDIWSLGCIFAELLIAHARNAPPALFAGRQNEEKTANFESDQCKQVFGVFGVPTNDSWPGVESLPHYRSLANLKTSSALGAPTTLMARTAKYAESQPDRGLLDLLTKMLELDPSKRISASAALNHDCFLDFCNKHPEHKRRNALDDPTIAYGQQRKPFTYPRNDPKPLPDSIRDAQAEARNHRASKRPRLY</sequence>
<dbReference type="GO" id="GO:0005524">
    <property type="term" value="F:ATP binding"/>
    <property type="evidence" value="ECO:0007669"/>
    <property type="project" value="UniProtKB-UniRule"/>
</dbReference>
<keyword evidence="6 16" id="KW-0547">Nucleotide-binding</keyword>
<gene>
    <name evidence="20" type="ORF">FCC1311_025872</name>
</gene>
<evidence type="ECO:0000259" key="19">
    <source>
        <dbReference type="PROSITE" id="PS50011"/>
    </source>
</evidence>
<accession>A0A2R5G5Q6</accession>
<keyword evidence="8 16" id="KW-0067">ATP-binding</keyword>
<comment type="catalytic activity">
    <reaction evidence="14">
        <text>L-seryl-[protein] + ATP = O-phospho-L-seryl-[protein] + ADP + H(+)</text>
        <dbReference type="Rhea" id="RHEA:17989"/>
        <dbReference type="Rhea" id="RHEA-COMP:9863"/>
        <dbReference type="Rhea" id="RHEA-COMP:11604"/>
        <dbReference type="ChEBI" id="CHEBI:15378"/>
        <dbReference type="ChEBI" id="CHEBI:29999"/>
        <dbReference type="ChEBI" id="CHEBI:30616"/>
        <dbReference type="ChEBI" id="CHEBI:83421"/>
        <dbReference type="ChEBI" id="CHEBI:456216"/>
        <dbReference type="EC" id="2.7.11.22"/>
    </reaction>
</comment>
<dbReference type="SMART" id="SM00220">
    <property type="entry name" value="S_TKc"/>
    <property type="match status" value="1"/>
</dbReference>
<dbReference type="EMBL" id="BEYU01000020">
    <property type="protein sequence ID" value="GBG26366.1"/>
    <property type="molecule type" value="Genomic_DNA"/>
</dbReference>
<dbReference type="InterPro" id="IPR008271">
    <property type="entry name" value="Ser/Thr_kinase_AS"/>
</dbReference>
<dbReference type="SUPFAM" id="SSF56112">
    <property type="entry name" value="Protein kinase-like (PK-like)"/>
    <property type="match status" value="1"/>
</dbReference>
<dbReference type="PANTHER" id="PTHR24056:SF495">
    <property type="entry name" value="CYCLIN-DEPENDENT KINASE 8-RELATED"/>
    <property type="match status" value="1"/>
</dbReference>
<evidence type="ECO:0000256" key="18">
    <source>
        <dbReference type="SAM" id="MobiDB-lite"/>
    </source>
</evidence>
<dbReference type="PROSITE" id="PS00107">
    <property type="entry name" value="PROTEIN_KINASE_ATP"/>
    <property type="match status" value="1"/>
</dbReference>
<evidence type="ECO:0000313" key="20">
    <source>
        <dbReference type="EMBL" id="GBG26366.1"/>
    </source>
</evidence>
<comment type="similarity">
    <text evidence="1">Belongs to the protein kinase superfamily. CMGC Ser/Thr protein kinase family. CDC2/CDKX subfamily.</text>
</comment>
<evidence type="ECO:0000256" key="6">
    <source>
        <dbReference type="ARBA" id="ARBA00022741"/>
    </source>
</evidence>
<evidence type="ECO:0000256" key="5">
    <source>
        <dbReference type="ARBA" id="ARBA00022679"/>
    </source>
</evidence>